<accession>A0A6S7H201</accession>
<organism evidence="1 2">
    <name type="scientific">Paramuricea clavata</name>
    <name type="common">Red gorgonian</name>
    <name type="synonym">Violescent sea-whip</name>
    <dbReference type="NCBI Taxonomy" id="317549"/>
    <lineage>
        <taxon>Eukaryota</taxon>
        <taxon>Metazoa</taxon>
        <taxon>Cnidaria</taxon>
        <taxon>Anthozoa</taxon>
        <taxon>Octocorallia</taxon>
        <taxon>Malacalcyonacea</taxon>
        <taxon>Plexauridae</taxon>
        <taxon>Paramuricea</taxon>
    </lineage>
</organism>
<dbReference type="EMBL" id="CACRXK020002903">
    <property type="protein sequence ID" value="CAB3996599.1"/>
    <property type="molecule type" value="Genomic_DNA"/>
</dbReference>
<dbReference type="Proteomes" id="UP001152795">
    <property type="component" value="Unassembled WGS sequence"/>
</dbReference>
<dbReference type="AlphaFoldDB" id="A0A6S7H201"/>
<sequence length="139" mass="15737">MLLKLTGGHVRVCDSRYDYLAGSTKVQLEQCYQNLINESGRLEVHDIRPVQRQTGSVGCGLFAIAFAYELAVGHQPVHLVRFDQKKMRSHLLSCFEKRELTHFPQARRQPATQPIYNKVTSATLCECKLPEKCNCAPGF</sequence>
<reference evidence="1" key="1">
    <citation type="submission" date="2020-04" db="EMBL/GenBank/DDBJ databases">
        <authorList>
            <person name="Alioto T."/>
            <person name="Alioto T."/>
            <person name="Gomez Garrido J."/>
        </authorList>
    </citation>
    <scope>NUCLEOTIDE SEQUENCE</scope>
    <source>
        <strain evidence="1">A484AB</strain>
    </source>
</reference>
<evidence type="ECO:0000313" key="1">
    <source>
        <dbReference type="EMBL" id="CAB3996599.1"/>
    </source>
</evidence>
<comment type="caution">
    <text evidence="1">The sequence shown here is derived from an EMBL/GenBank/DDBJ whole genome shotgun (WGS) entry which is preliminary data.</text>
</comment>
<dbReference type="PANTHER" id="PTHR34718">
    <property type="entry name" value="PHD-TYPE DOMAIN-CONTAINING PROTEIN"/>
    <property type="match status" value="1"/>
</dbReference>
<proteinExistence type="predicted"/>
<name>A0A6S7H201_PARCT</name>
<protein>
    <submittedName>
        <fullName evidence="1">Uncharacterized protein</fullName>
    </submittedName>
</protein>
<dbReference type="OrthoDB" id="6353126at2759"/>
<evidence type="ECO:0000313" key="2">
    <source>
        <dbReference type="Proteomes" id="UP001152795"/>
    </source>
</evidence>
<keyword evidence="2" id="KW-1185">Reference proteome</keyword>
<gene>
    <name evidence="1" type="ORF">PACLA_8A034795</name>
</gene>
<dbReference type="PANTHER" id="PTHR34718:SF2">
    <property type="entry name" value="PHD-TYPE DOMAIN-CONTAINING PROTEIN"/>
    <property type="match status" value="1"/>
</dbReference>